<proteinExistence type="predicted"/>
<evidence type="ECO:0000256" key="1">
    <source>
        <dbReference type="SAM" id="MobiDB-lite"/>
    </source>
</evidence>
<evidence type="ECO:0000313" key="2">
    <source>
        <dbReference type="EMBL" id="KAK6323739.1"/>
    </source>
</evidence>
<accession>A0AAN8M762</accession>
<feature type="region of interest" description="Disordered" evidence="1">
    <location>
        <begin position="1"/>
        <end position="24"/>
    </location>
</feature>
<feature type="non-terminal residue" evidence="2">
    <location>
        <position position="1"/>
    </location>
</feature>
<evidence type="ECO:0000313" key="3">
    <source>
        <dbReference type="Proteomes" id="UP001356427"/>
    </source>
</evidence>
<gene>
    <name evidence="2" type="ORF">J4Q44_G00060780</name>
</gene>
<dbReference type="EMBL" id="JAGTTL010000004">
    <property type="protein sequence ID" value="KAK6323739.1"/>
    <property type="molecule type" value="Genomic_DNA"/>
</dbReference>
<keyword evidence="3" id="KW-1185">Reference proteome</keyword>
<comment type="caution">
    <text evidence="2">The sequence shown here is derived from an EMBL/GenBank/DDBJ whole genome shotgun (WGS) entry which is preliminary data.</text>
</comment>
<name>A0AAN8M762_9TELE</name>
<protein>
    <submittedName>
        <fullName evidence="2">Uncharacterized protein</fullName>
    </submittedName>
</protein>
<organism evidence="2 3">
    <name type="scientific">Coregonus suidteri</name>
    <dbReference type="NCBI Taxonomy" id="861788"/>
    <lineage>
        <taxon>Eukaryota</taxon>
        <taxon>Metazoa</taxon>
        <taxon>Chordata</taxon>
        <taxon>Craniata</taxon>
        <taxon>Vertebrata</taxon>
        <taxon>Euteleostomi</taxon>
        <taxon>Actinopterygii</taxon>
        <taxon>Neopterygii</taxon>
        <taxon>Teleostei</taxon>
        <taxon>Protacanthopterygii</taxon>
        <taxon>Salmoniformes</taxon>
        <taxon>Salmonidae</taxon>
        <taxon>Coregoninae</taxon>
        <taxon>Coregonus</taxon>
    </lineage>
</organism>
<reference evidence="2 3" key="1">
    <citation type="submission" date="2021-04" db="EMBL/GenBank/DDBJ databases">
        <authorList>
            <person name="De Guttry C."/>
            <person name="Zahm M."/>
            <person name="Klopp C."/>
            <person name="Cabau C."/>
            <person name="Louis A."/>
            <person name="Berthelot C."/>
            <person name="Parey E."/>
            <person name="Roest Crollius H."/>
            <person name="Montfort J."/>
            <person name="Robinson-Rechavi M."/>
            <person name="Bucao C."/>
            <person name="Bouchez O."/>
            <person name="Gislard M."/>
            <person name="Lluch J."/>
            <person name="Milhes M."/>
            <person name="Lampietro C."/>
            <person name="Lopez Roques C."/>
            <person name="Donnadieu C."/>
            <person name="Braasch I."/>
            <person name="Desvignes T."/>
            <person name="Postlethwait J."/>
            <person name="Bobe J."/>
            <person name="Wedekind C."/>
            <person name="Guiguen Y."/>
        </authorList>
    </citation>
    <scope>NUCLEOTIDE SEQUENCE [LARGE SCALE GENOMIC DNA]</scope>
    <source>
        <strain evidence="2">Cs_M1</strain>
        <tissue evidence="2">Blood</tissue>
    </source>
</reference>
<dbReference type="AlphaFoldDB" id="A0AAN8M762"/>
<dbReference type="Proteomes" id="UP001356427">
    <property type="component" value="Unassembled WGS sequence"/>
</dbReference>
<sequence>DDISRVAQWSKATRDPGSNLGSVVAGRDRETHGVAHNWPSVVQCRGGNGRQDVAQLVEHGVCNTSYAYGVEDMTVEEAYELGRRGITHAQRRLLWRSGQPVPHAGGRLDKGV</sequence>